<comment type="caution">
    <text evidence="1">The sequence shown here is derived from an EMBL/GenBank/DDBJ whole genome shotgun (WGS) entry which is preliminary data.</text>
</comment>
<dbReference type="AlphaFoldDB" id="A0A5B7GRK8"/>
<keyword evidence="2" id="KW-1185">Reference proteome</keyword>
<organism evidence="1 2">
    <name type="scientific">Portunus trituberculatus</name>
    <name type="common">Swimming crab</name>
    <name type="synonym">Neptunus trituberculatus</name>
    <dbReference type="NCBI Taxonomy" id="210409"/>
    <lineage>
        <taxon>Eukaryota</taxon>
        <taxon>Metazoa</taxon>
        <taxon>Ecdysozoa</taxon>
        <taxon>Arthropoda</taxon>
        <taxon>Crustacea</taxon>
        <taxon>Multicrustacea</taxon>
        <taxon>Malacostraca</taxon>
        <taxon>Eumalacostraca</taxon>
        <taxon>Eucarida</taxon>
        <taxon>Decapoda</taxon>
        <taxon>Pleocyemata</taxon>
        <taxon>Brachyura</taxon>
        <taxon>Eubrachyura</taxon>
        <taxon>Portunoidea</taxon>
        <taxon>Portunidae</taxon>
        <taxon>Portuninae</taxon>
        <taxon>Portunus</taxon>
    </lineage>
</organism>
<protein>
    <submittedName>
        <fullName evidence="1">Uncharacterized protein</fullName>
    </submittedName>
</protein>
<accession>A0A5B7GRK8</accession>
<evidence type="ECO:0000313" key="1">
    <source>
        <dbReference type="EMBL" id="MPC59698.1"/>
    </source>
</evidence>
<evidence type="ECO:0000313" key="2">
    <source>
        <dbReference type="Proteomes" id="UP000324222"/>
    </source>
</evidence>
<sequence length="99" mass="10528">MNCWFTLSQYARKRCEPFGVLGSPCMTTASQDWFGTSPLFPSPNGGLAFAITTGPPAAARSSDASVCCLGNERRPRPLTYHPPPVARLLVAPGVELSSS</sequence>
<reference evidence="1 2" key="1">
    <citation type="submission" date="2019-05" db="EMBL/GenBank/DDBJ databases">
        <title>Another draft genome of Portunus trituberculatus and its Hox gene families provides insights of decapod evolution.</title>
        <authorList>
            <person name="Jeong J.-H."/>
            <person name="Song I."/>
            <person name="Kim S."/>
            <person name="Choi T."/>
            <person name="Kim D."/>
            <person name="Ryu S."/>
            <person name="Kim W."/>
        </authorList>
    </citation>
    <scope>NUCLEOTIDE SEQUENCE [LARGE SCALE GENOMIC DNA]</scope>
    <source>
        <tissue evidence="1">Muscle</tissue>
    </source>
</reference>
<proteinExistence type="predicted"/>
<dbReference type="Proteomes" id="UP000324222">
    <property type="component" value="Unassembled WGS sequence"/>
</dbReference>
<dbReference type="EMBL" id="VSRR010016794">
    <property type="protein sequence ID" value="MPC59698.1"/>
    <property type="molecule type" value="Genomic_DNA"/>
</dbReference>
<gene>
    <name evidence="1" type="ORF">E2C01_053727</name>
</gene>
<name>A0A5B7GRK8_PORTR</name>